<dbReference type="STRING" id="478744.SAMN05444359_12232"/>
<dbReference type="NCBIfam" id="NF003617">
    <property type="entry name" value="PRK05261.1-2"/>
    <property type="match status" value="1"/>
</dbReference>
<reference evidence="9" key="1">
    <citation type="submission" date="2016-10" db="EMBL/GenBank/DDBJ databases">
        <authorList>
            <person name="Varghese N."/>
            <person name="Submissions S."/>
        </authorList>
    </citation>
    <scope>NUCLEOTIDE SEQUENCE [LARGE SCALE GENOMIC DNA]</scope>
    <source>
        <strain evidence="9">DSM 24740</strain>
    </source>
</reference>
<dbReference type="InterPro" id="IPR005593">
    <property type="entry name" value="Xul5P/Fru6P_PKetolase"/>
</dbReference>
<dbReference type="GO" id="GO:0005975">
    <property type="term" value="P:carbohydrate metabolic process"/>
    <property type="evidence" value="ECO:0007669"/>
    <property type="project" value="InterPro"/>
</dbReference>
<dbReference type="InterPro" id="IPR029061">
    <property type="entry name" value="THDP-binding"/>
</dbReference>
<gene>
    <name evidence="8" type="ORF">SAMN05444359_12232</name>
</gene>
<accession>A0A1H9KYC9</accession>
<dbReference type="EMBL" id="FOFB01000022">
    <property type="protein sequence ID" value="SER03773.1"/>
    <property type="molecule type" value="Genomic_DNA"/>
</dbReference>
<keyword evidence="4 5" id="KW-0456">Lyase</keyword>
<evidence type="ECO:0000259" key="6">
    <source>
        <dbReference type="Pfam" id="PF09363"/>
    </source>
</evidence>
<dbReference type="InterPro" id="IPR009014">
    <property type="entry name" value="Transketo_C/PFOR_II"/>
</dbReference>
<dbReference type="Pfam" id="PF03894">
    <property type="entry name" value="XFP"/>
    <property type="match status" value="1"/>
</dbReference>
<dbReference type="InParanoid" id="A0A1H9KYC9"/>
<dbReference type="InterPro" id="IPR018970">
    <property type="entry name" value="Xul5P/Fru6P_PKetolase_N"/>
</dbReference>
<evidence type="ECO:0000256" key="1">
    <source>
        <dbReference type="ARBA" id="ARBA00001964"/>
    </source>
</evidence>
<dbReference type="Gene3D" id="3.40.50.920">
    <property type="match status" value="1"/>
</dbReference>
<evidence type="ECO:0000256" key="2">
    <source>
        <dbReference type="ARBA" id="ARBA00005623"/>
    </source>
</evidence>
<dbReference type="NCBIfam" id="NF003619">
    <property type="entry name" value="PRK05261.1-4"/>
    <property type="match status" value="1"/>
</dbReference>
<evidence type="ECO:0000256" key="5">
    <source>
        <dbReference type="HAMAP-Rule" id="MF_01403"/>
    </source>
</evidence>
<protein>
    <recommendedName>
        <fullName evidence="5">Probable phosphoketolase</fullName>
        <ecNumber evidence="5">4.1.2.-</ecNumber>
    </recommendedName>
</protein>
<evidence type="ECO:0000256" key="4">
    <source>
        <dbReference type="ARBA" id="ARBA00023239"/>
    </source>
</evidence>
<dbReference type="InterPro" id="IPR019789">
    <property type="entry name" value="Xul5P/Fru6P_PKetolase_ThDP_BS"/>
</dbReference>
<feature type="domain" description="Xylulose 5-phosphate/Fructose 6-phosphate phosphoketolase C-terminal" evidence="6">
    <location>
        <begin position="643"/>
        <end position="844"/>
    </location>
</feature>
<dbReference type="PROSITE" id="PS60002">
    <property type="entry name" value="PHOSPHOKETOLASE_1"/>
    <property type="match status" value="1"/>
</dbReference>
<proteinExistence type="inferred from homology"/>
<evidence type="ECO:0000256" key="3">
    <source>
        <dbReference type="ARBA" id="ARBA00023052"/>
    </source>
</evidence>
<dbReference type="Gene3D" id="3.40.50.970">
    <property type="match status" value="2"/>
</dbReference>
<evidence type="ECO:0000259" key="7">
    <source>
        <dbReference type="Pfam" id="PF09364"/>
    </source>
</evidence>
<keyword evidence="9" id="KW-1185">Reference proteome</keyword>
<dbReference type="HAMAP" id="MF_01403">
    <property type="entry name" value="Phosphoketolase"/>
    <property type="match status" value="1"/>
</dbReference>
<dbReference type="InterPro" id="IPR019790">
    <property type="entry name" value="Xul5P/Fru6P_PKetolase_CS"/>
</dbReference>
<dbReference type="InterPro" id="IPR023962">
    <property type="entry name" value="Phosphoketolase"/>
</dbReference>
<dbReference type="EC" id="4.1.2.-" evidence="5"/>
<organism evidence="8 9">
    <name type="scientific">Neolewinella agarilytica</name>
    <dbReference type="NCBI Taxonomy" id="478744"/>
    <lineage>
        <taxon>Bacteria</taxon>
        <taxon>Pseudomonadati</taxon>
        <taxon>Bacteroidota</taxon>
        <taxon>Saprospiria</taxon>
        <taxon>Saprospirales</taxon>
        <taxon>Lewinellaceae</taxon>
        <taxon>Neolewinella</taxon>
    </lineage>
</organism>
<dbReference type="NCBIfam" id="NF003621">
    <property type="entry name" value="PRK05261.1-6"/>
    <property type="match status" value="1"/>
</dbReference>
<dbReference type="Proteomes" id="UP000199021">
    <property type="component" value="Unassembled WGS sequence"/>
</dbReference>
<dbReference type="AlphaFoldDB" id="A0A1H9KYC9"/>
<dbReference type="PROSITE" id="PS60003">
    <property type="entry name" value="PHOSPHOKETOLASE_2"/>
    <property type="match status" value="1"/>
</dbReference>
<dbReference type="Pfam" id="PF09364">
    <property type="entry name" value="XFP_N"/>
    <property type="match status" value="1"/>
</dbReference>
<feature type="domain" description="Xylulose 5-phosphate/Fructose 6-phosphate phosphoketolase N-terminal" evidence="7">
    <location>
        <begin position="64"/>
        <end position="426"/>
    </location>
</feature>
<dbReference type="InterPro" id="IPR018969">
    <property type="entry name" value="Xul5P/Fru6P_PKetolase_C"/>
</dbReference>
<dbReference type="CDD" id="cd02011">
    <property type="entry name" value="TPP_PK"/>
    <property type="match status" value="1"/>
</dbReference>
<comment type="similarity">
    <text evidence="2 5">Belongs to the XFP family.</text>
</comment>
<evidence type="ECO:0000313" key="9">
    <source>
        <dbReference type="Proteomes" id="UP000199021"/>
    </source>
</evidence>
<dbReference type="SUPFAM" id="SSF52518">
    <property type="entry name" value="Thiamin diphosphate-binding fold (THDP-binding)"/>
    <property type="match status" value="2"/>
</dbReference>
<dbReference type="PIRSF" id="PIRSF017245">
    <property type="entry name" value="Phosphoketolase"/>
    <property type="match status" value="1"/>
</dbReference>
<name>A0A1H9KYC9_9BACT</name>
<sequence length="845" mass="96160">MALPFRSWYFPEEASHVNSFLARPQVQKKEVEEQWFKTVIAPSAFFCTCVRARKRIRIHQSMSLTQEHLAKIDAYWRAANYLSVGQMYLRDNPLLRRPLERKDLKQVLLGHWGTAPGQNFIYVHLNEIIKRHQLEMIYLSGPGHAGQAMISCAYLEGTYSEVYPDCSQDEAGLKRLCSQFSFPGGVSSHVSPECPGSIHEGGELGYSLSHAFGAAFDNPQLIVACVIGDGEAETGPLATSWHGNKFLNPRTDGVVLPILHLNGYKIANPTLLARIKKDELKKLLEGYGWKPYFVEGHEPEAMHREMAETMEEIALEIKAIKERALRQEQPERPCWPMIVLRSPKGWTGPETVDGLPLEGTFRAHQVPIKVDKGNEDVALRQLETWMKSYRPEELFDEQGVLLPEVAALAPGGNFRMSASPHANGGLLLRELVVPDFRKYGIEVPAPGTVRAADTEVLGDFLRDIITLNQAARNFRIFGPDETLSNRLRSVFEVTNRQWMLPTEENDEFLNSEGRVVEMLSEHMCQGWLEGYLLTGRHGLFNSYEAFIHVVDSMFNQHAKWLKITAELPWRKPIASLNYLLVSHVWQQAHNGFTHQDPGFIDHVVNKKASVVRVYLPPDANCLLSVWDHCQRSKNYVNVVVASKYQALQWLPMEAAAEHCARGIGIWQWASCPMECEPDVVMACCGDAPTLETLAAVSILRHWLPELNIRVVNVVDLMKLQSASTHLHGLPDAAFDALFTVDKPIIFAFHGYPWLIHRLLYRRANHHNLHVHGYQEEGTITTYFDMKVLNELDRFHLVLAVLKRLPQLGEKGKVLAQAMRDKLEKHHRYIRERGVDMPEILEWTWD</sequence>
<dbReference type="PANTHER" id="PTHR31273">
    <property type="entry name" value="PHOSPHOKETOLASE-RELATED"/>
    <property type="match status" value="1"/>
</dbReference>
<dbReference type="Pfam" id="PF09363">
    <property type="entry name" value="XFP_C"/>
    <property type="match status" value="1"/>
</dbReference>
<dbReference type="GO" id="GO:0016832">
    <property type="term" value="F:aldehyde-lyase activity"/>
    <property type="evidence" value="ECO:0007669"/>
    <property type="project" value="UniProtKB-UniRule"/>
</dbReference>
<dbReference type="PANTHER" id="PTHR31273:SF0">
    <property type="entry name" value="PHOSPHOKETOLASE-RELATED"/>
    <property type="match status" value="1"/>
</dbReference>
<comment type="cofactor">
    <cofactor evidence="1 5">
        <name>thiamine diphosphate</name>
        <dbReference type="ChEBI" id="CHEBI:58937"/>
    </cofactor>
</comment>
<keyword evidence="3 5" id="KW-0786">Thiamine pyrophosphate</keyword>
<evidence type="ECO:0000313" key="8">
    <source>
        <dbReference type="EMBL" id="SER03773.1"/>
    </source>
</evidence>